<dbReference type="KEGG" id="pmet:G4Y79_18675"/>
<keyword evidence="5" id="KW-1185">Reference proteome</keyword>
<evidence type="ECO:0000313" key="4">
    <source>
        <dbReference type="EMBL" id="QPC81696.1"/>
    </source>
</evidence>
<reference evidence="4 5" key="1">
    <citation type="submission" date="2020-02" db="EMBL/GenBank/DDBJ databases">
        <authorList>
            <person name="Zheng R.K."/>
            <person name="Sun C.M."/>
        </authorList>
    </citation>
    <scope>NUCLEOTIDE SEQUENCE [LARGE SCALE GENOMIC DNA]</scope>
    <source>
        <strain evidence="5">rifampicinis</strain>
    </source>
</reference>
<sequence length="190" mass="22463">MKAQNETRYERRKQRTRNALKKAAAELLMRKGYESLTIQDITDQLDLARATFYVHFNDKDDIVWSLLQDHFSQLNEILQAELPVQTLNRHQQKLRLIFDYAAKERELLAVMLSDRGHITLTRRFTRYIATIIKADIEKGLTPYQEEVPIDFKANYLAGALLQVLTWWLENDNNLSPRNLADMFYKQEYPV</sequence>
<dbReference type="Gene3D" id="1.10.357.10">
    <property type="entry name" value="Tetracycline Repressor, domain 2"/>
    <property type="match status" value="1"/>
</dbReference>
<dbReference type="PRINTS" id="PR00455">
    <property type="entry name" value="HTHTETR"/>
</dbReference>
<evidence type="ECO:0000256" key="2">
    <source>
        <dbReference type="PROSITE-ProRule" id="PRU00335"/>
    </source>
</evidence>
<dbReference type="InterPro" id="IPR009057">
    <property type="entry name" value="Homeodomain-like_sf"/>
</dbReference>
<feature type="domain" description="HTH tetR-type" evidence="3">
    <location>
        <begin position="14"/>
        <end position="74"/>
    </location>
</feature>
<accession>A0A7S8E7B1</accession>
<dbReference type="RefSeq" id="WP_195169767.1">
    <property type="nucleotide sequence ID" value="NZ_CP062983.1"/>
</dbReference>
<feature type="DNA-binding region" description="H-T-H motif" evidence="2">
    <location>
        <begin position="37"/>
        <end position="56"/>
    </location>
</feature>
<dbReference type="Pfam" id="PF14278">
    <property type="entry name" value="TetR_C_8"/>
    <property type="match status" value="1"/>
</dbReference>
<dbReference type="InterPro" id="IPR050624">
    <property type="entry name" value="HTH-type_Tx_Regulator"/>
</dbReference>
<evidence type="ECO:0000256" key="1">
    <source>
        <dbReference type="ARBA" id="ARBA00023125"/>
    </source>
</evidence>
<protein>
    <submittedName>
        <fullName evidence="4">TetR/AcrR family transcriptional regulator</fullName>
    </submittedName>
</protein>
<proteinExistence type="predicted"/>
<name>A0A7S8E7B1_9CHLR</name>
<evidence type="ECO:0000259" key="3">
    <source>
        <dbReference type="PROSITE" id="PS50977"/>
    </source>
</evidence>
<evidence type="ECO:0000313" key="5">
    <source>
        <dbReference type="Proteomes" id="UP000594468"/>
    </source>
</evidence>
<dbReference type="PANTHER" id="PTHR43479:SF7">
    <property type="entry name" value="TETR-FAMILY TRANSCRIPTIONAL REGULATOR"/>
    <property type="match status" value="1"/>
</dbReference>
<dbReference type="PROSITE" id="PS01081">
    <property type="entry name" value="HTH_TETR_1"/>
    <property type="match status" value="1"/>
</dbReference>
<dbReference type="PANTHER" id="PTHR43479">
    <property type="entry name" value="ACREF/ENVCD OPERON REPRESSOR-RELATED"/>
    <property type="match status" value="1"/>
</dbReference>
<dbReference type="Proteomes" id="UP000594468">
    <property type="component" value="Chromosome"/>
</dbReference>
<organism evidence="4 5">
    <name type="scientific">Phototrophicus methaneseepsis</name>
    <dbReference type="NCBI Taxonomy" id="2710758"/>
    <lineage>
        <taxon>Bacteria</taxon>
        <taxon>Bacillati</taxon>
        <taxon>Chloroflexota</taxon>
        <taxon>Candidatus Thermofontia</taxon>
        <taxon>Phototrophicales</taxon>
        <taxon>Phototrophicaceae</taxon>
        <taxon>Phototrophicus</taxon>
    </lineage>
</organism>
<dbReference type="SUPFAM" id="SSF46689">
    <property type="entry name" value="Homeodomain-like"/>
    <property type="match status" value="1"/>
</dbReference>
<dbReference type="EMBL" id="CP062983">
    <property type="protein sequence ID" value="QPC81696.1"/>
    <property type="molecule type" value="Genomic_DNA"/>
</dbReference>
<dbReference type="AlphaFoldDB" id="A0A7S8E7B1"/>
<dbReference type="InterPro" id="IPR023772">
    <property type="entry name" value="DNA-bd_HTH_TetR-type_CS"/>
</dbReference>
<dbReference type="Pfam" id="PF00440">
    <property type="entry name" value="TetR_N"/>
    <property type="match status" value="1"/>
</dbReference>
<keyword evidence="1 2" id="KW-0238">DNA-binding</keyword>
<dbReference type="PROSITE" id="PS50977">
    <property type="entry name" value="HTH_TETR_2"/>
    <property type="match status" value="1"/>
</dbReference>
<dbReference type="GO" id="GO:0003677">
    <property type="term" value="F:DNA binding"/>
    <property type="evidence" value="ECO:0007669"/>
    <property type="project" value="UniProtKB-UniRule"/>
</dbReference>
<gene>
    <name evidence="4" type="ORF">G4Y79_18675</name>
</gene>
<dbReference type="InterPro" id="IPR039532">
    <property type="entry name" value="TetR_C_Firmicutes"/>
</dbReference>
<dbReference type="InterPro" id="IPR001647">
    <property type="entry name" value="HTH_TetR"/>
</dbReference>